<accession>A0ACB7S614</accession>
<evidence type="ECO:0000313" key="1">
    <source>
        <dbReference type="EMBL" id="KAH6930203.1"/>
    </source>
</evidence>
<dbReference type="Proteomes" id="UP000821845">
    <property type="component" value="Chromosome 5"/>
</dbReference>
<evidence type="ECO:0000313" key="2">
    <source>
        <dbReference type="Proteomes" id="UP000821845"/>
    </source>
</evidence>
<name>A0ACB7S614_HYAAI</name>
<dbReference type="EMBL" id="CM023485">
    <property type="protein sequence ID" value="KAH6930203.1"/>
    <property type="molecule type" value="Genomic_DNA"/>
</dbReference>
<keyword evidence="2" id="KW-1185">Reference proteome</keyword>
<gene>
    <name evidence="1" type="ORF">HPB50_011787</name>
</gene>
<comment type="caution">
    <text evidence="1">The sequence shown here is derived from an EMBL/GenBank/DDBJ whole genome shotgun (WGS) entry which is preliminary data.</text>
</comment>
<sequence>MEAAAELPGETIGGSFLASGGHGGGGQEPVVRSFLRGPDRIQGSARETPSVSVLLAAPLILFARGLSNLKKPSGMLFAVRERRERVPGQKTPREHQPDGRGVERGKVRVENGFSFRFRDSGTLPQRAPLGSHSFARGRRPTDFTRLIVRKLLRIFINMLLRTMP</sequence>
<proteinExistence type="predicted"/>
<reference evidence="1" key="1">
    <citation type="submission" date="2020-05" db="EMBL/GenBank/DDBJ databases">
        <title>Large-scale comparative analyses of tick genomes elucidate their genetic diversity and vector capacities.</title>
        <authorList>
            <person name="Jia N."/>
            <person name="Wang J."/>
            <person name="Shi W."/>
            <person name="Du L."/>
            <person name="Sun Y."/>
            <person name="Zhan W."/>
            <person name="Jiang J."/>
            <person name="Wang Q."/>
            <person name="Zhang B."/>
            <person name="Ji P."/>
            <person name="Sakyi L.B."/>
            <person name="Cui X."/>
            <person name="Yuan T."/>
            <person name="Jiang B."/>
            <person name="Yang W."/>
            <person name="Lam T.T.-Y."/>
            <person name="Chang Q."/>
            <person name="Ding S."/>
            <person name="Wang X."/>
            <person name="Zhu J."/>
            <person name="Ruan X."/>
            <person name="Zhao L."/>
            <person name="Wei J."/>
            <person name="Que T."/>
            <person name="Du C."/>
            <person name="Cheng J."/>
            <person name="Dai P."/>
            <person name="Han X."/>
            <person name="Huang E."/>
            <person name="Gao Y."/>
            <person name="Liu J."/>
            <person name="Shao H."/>
            <person name="Ye R."/>
            <person name="Li L."/>
            <person name="Wei W."/>
            <person name="Wang X."/>
            <person name="Wang C."/>
            <person name="Yang T."/>
            <person name="Huo Q."/>
            <person name="Li W."/>
            <person name="Guo W."/>
            <person name="Chen H."/>
            <person name="Zhou L."/>
            <person name="Ni X."/>
            <person name="Tian J."/>
            <person name="Zhou Y."/>
            <person name="Sheng Y."/>
            <person name="Liu T."/>
            <person name="Pan Y."/>
            <person name="Xia L."/>
            <person name="Li J."/>
            <person name="Zhao F."/>
            <person name="Cao W."/>
        </authorList>
    </citation>
    <scope>NUCLEOTIDE SEQUENCE</scope>
    <source>
        <strain evidence="1">Hyas-2018</strain>
    </source>
</reference>
<protein>
    <submittedName>
        <fullName evidence="1">Uncharacterized protein</fullName>
    </submittedName>
</protein>
<organism evidence="1 2">
    <name type="scientific">Hyalomma asiaticum</name>
    <name type="common">Tick</name>
    <dbReference type="NCBI Taxonomy" id="266040"/>
    <lineage>
        <taxon>Eukaryota</taxon>
        <taxon>Metazoa</taxon>
        <taxon>Ecdysozoa</taxon>
        <taxon>Arthropoda</taxon>
        <taxon>Chelicerata</taxon>
        <taxon>Arachnida</taxon>
        <taxon>Acari</taxon>
        <taxon>Parasitiformes</taxon>
        <taxon>Ixodida</taxon>
        <taxon>Ixodoidea</taxon>
        <taxon>Ixodidae</taxon>
        <taxon>Hyalomminae</taxon>
        <taxon>Hyalomma</taxon>
    </lineage>
</organism>